<feature type="transmembrane region" description="Helical" evidence="17">
    <location>
        <begin position="69"/>
        <end position="96"/>
    </location>
</feature>
<comment type="similarity">
    <text evidence="14">Belongs to the RING-type zinc finger family. ATL subfamily.</text>
</comment>
<comment type="pathway">
    <text evidence="3">Protein modification; protein ubiquitination.</text>
</comment>
<evidence type="ECO:0000313" key="20">
    <source>
        <dbReference type="Proteomes" id="UP000327157"/>
    </source>
</evidence>
<keyword evidence="13 17" id="KW-0472">Membrane</keyword>
<dbReference type="EMBL" id="SMOL01000753">
    <property type="protein sequence ID" value="KAB2600005.1"/>
    <property type="molecule type" value="Genomic_DNA"/>
</dbReference>
<evidence type="ECO:0000256" key="15">
    <source>
        <dbReference type="PROSITE-ProRule" id="PRU00175"/>
    </source>
</evidence>
<feature type="compositionally biased region" description="Gly residues" evidence="16">
    <location>
        <begin position="450"/>
        <end position="461"/>
    </location>
</feature>
<dbReference type="CDD" id="cd16461">
    <property type="entry name" value="RING-H2_EL5-like"/>
    <property type="match status" value="1"/>
</dbReference>
<keyword evidence="8" id="KW-0732">Signal</keyword>
<comment type="caution">
    <text evidence="19">The sequence shown here is derived from an EMBL/GenBank/DDBJ whole genome shotgun (WGS) entry which is preliminary data.</text>
</comment>
<evidence type="ECO:0000256" key="7">
    <source>
        <dbReference type="ARBA" id="ARBA00022723"/>
    </source>
</evidence>
<evidence type="ECO:0000256" key="14">
    <source>
        <dbReference type="ARBA" id="ARBA00024209"/>
    </source>
</evidence>
<dbReference type="EC" id="2.3.2.27" evidence="4"/>
<reference evidence="19 20" key="3">
    <citation type="submission" date="2019-11" db="EMBL/GenBank/DDBJ databases">
        <title>A de novo genome assembly of a pear dwarfing rootstock.</title>
        <authorList>
            <person name="Wang F."/>
            <person name="Wang J."/>
            <person name="Li S."/>
            <person name="Zhang Y."/>
            <person name="Fang M."/>
            <person name="Ma L."/>
            <person name="Zhao Y."/>
            <person name="Jiang S."/>
        </authorList>
    </citation>
    <scope>NUCLEOTIDE SEQUENCE [LARGE SCALE GENOMIC DNA]</scope>
    <source>
        <strain evidence="19">S2</strain>
        <tissue evidence="19">Leaf</tissue>
    </source>
</reference>
<evidence type="ECO:0000256" key="6">
    <source>
        <dbReference type="ARBA" id="ARBA00022692"/>
    </source>
</evidence>
<evidence type="ECO:0000259" key="18">
    <source>
        <dbReference type="PROSITE" id="PS50089"/>
    </source>
</evidence>
<sequence length="532" mass="58076">MQLSGLILVVCLGKNLKKDAPPPFAPTKLQTLSPSRRQDSSLPPPPAATPASYTHTHTKKKKKKNRKMGLLFLFFKPTTPATFFLLLLPTLLLSFITKPTRAHPHAAAADSHLSTPGFGDIASSVNPSPSPPHPLQPNNAGPTRSSSLRPSIAIIVAVLTTVFSVVFLILLYAKHCKRGGLVIVGSNSNSGPTGPAPRKNSGIDRSIVESLPVFRFRSLRGHKDGLECAVCLTRFDQTEVLRLLPKCKHAFHVECVDTWLDAHSTCPLCRYRVDPEDVLLVDDAAKLLHPKNSDVVLEIENDPVFRRISGRHSFAGEHRPGHHQTQTWSFRRSLDSWTAIRMKSEPATVGCFDRPRKDGLLLGQDRTRLEHQIIVSPTGSGSDPGGLQQRWSDVLPSDLLYLRSEMIMSEGMTRQRAQQNENSNRQQVIAGPAAGGGPGGIDGNRRSWSCGGGGGSGGGGSVINSRSVLEITGLSRFSNRATWGNESQQEQQQQRQLKLVARWLAWVSSLSRPAIRTERTTIPTPTAPPPIC</sequence>
<keyword evidence="10" id="KW-0833">Ubl conjugation pathway</keyword>
<dbReference type="Proteomes" id="UP000327157">
    <property type="component" value="Chromosome 13"/>
</dbReference>
<dbReference type="InterPro" id="IPR013083">
    <property type="entry name" value="Znf_RING/FYVE/PHD"/>
</dbReference>
<reference evidence="19 20" key="1">
    <citation type="submission" date="2019-09" db="EMBL/GenBank/DDBJ databases">
        <authorList>
            <person name="Ou C."/>
        </authorList>
    </citation>
    <scope>NUCLEOTIDE SEQUENCE [LARGE SCALE GENOMIC DNA]</scope>
    <source>
        <strain evidence="19">S2</strain>
        <tissue evidence="19">Leaf</tissue>
    </source>
</reference>
<keyword evidence="12 17" id="KW-1133">Transmembrane helix</keyword>
<dbReference type="PANTHER" id="PTHR46539">
    <property type="entry name" value="E3 UBIQUITIN-PROTEIN LIGASE ATL42"/>
    <property type="match status" value="1"/>
</dbReference>
<feature type="transmembrane region" description="Helical" evidence="17">
    <location>
        <begin position="152"/>
        <end position="173"/>
    </location>
</feature>
<proteinExistence type="inferred from homology"/>
<feature type="domain" description="RING-type" evidence="18">
    <location>
        <begin position="228"/>
        <end position="270"/>
    </location>
</feature>
<keyword evidence="7" id="KW-0479">Metal-binding</keyword>
<evidence type="ECO:0000256" key="12">
    <source>
        <dbReference type="ARBA" id="ARBA00022989"/>
    </source>
</evidence>
<dbReference type="SUPFAM" id="SSF57850">
    <property type="entry name" value="RING/U-box"/>
    <property type="match status" value="1"/>
</dbReference>
<dbReference type="PANTHER" id="PTHR46539:SF2">
    <property type="entry name" value="RING-H2 FINGER PROTEIN ATL43"/>
    <property type="match status" value="1"/>
</dbReference>
<dbReference type="SMART" id="SM00184">
    <property type="entry name" value="RING"/>
    <property type="match status" value="1"/>
</dbReference>
<evidence type="ECO:0000256" key="4">
    <source>
        <dbReference type="ARBA" id="ARBA00012483"/>
    </source>
</evidence>
<feature type="region of interest" description="Disordered" evidence="16">
    <location>
        <begin position="22"/>
        <end position="62"/>
    </location>
</feature>
<feature type="compositionally biased region" description="Polar residues" evidence="16">
    <location>
        <begin position="415"/>
        <end position="427"/>
    </location>
</feature>
<keyword evidence="9 15" id="KW-0863">Zinc-finger</keyword>
<evidence type="ECO:0000256" key="11">
    <source>
        <dbReference type="ARBA" id="ARBA00022833"/>
    </source>
</evidence>
<evidence type="ECO:0000256" key="13">
    <source>
        <dbReference type="ARBA" id="ARBA00023136"/>
    </source>
</evidence>
<evidence type="ECO:0000256" key="9">
    <source>
        <dbReference type="ARBA" id="ARBA00022771"/>
    </source>
</evidence>
<gene>
    <name evidence="19" type="ORF">D8674_010276</name>
</gene>
<evidence type="ECO:0000256" key="17">
    <source>
        <dbReference type="SAM" id="Phobius"/>
    </source>
</evidence>
<keyword evidence="5" id="KW-0808">Transferase</keyword>
<dbReference type="GO" id="GO:0008270">
    <property type="term" value="F:zinc ion binding"/>
    <property type="evidence" value="ECO:0007669"/>
    <property type="project" value="UniProtKB-KW"/>
</dbReference>
<feature type="region of interest" description="Disordered" evidence="16">
    <location>
        <begin position="118"/>
        <end position="144"/>
    </location>
</feature>
<dbReference type="PROSITE" id="PS50089">
    <property type="entry name" value="ZF_RING_2"/>
    <property type="match status" value="1"/>
</dbReference>
<organism evidence="19 20">
    <name type="scientific">Pyrus ussuriensis x Pyrus communis</name>
    <dbReference type="NCBI Taxonomy" id="2448454"/>
    <lineage>
        <taxon>Eukaryota</taxon>
        <taxon>Viridiplantae</taxon>
        <taxon>Streptophyta</taxon>
        <taxon>Embryophyta</taxon>
        <taxon>Tracheophyta</taxon>
        <taxon>Spermatophyta</taxon>
        <taxon>Magnoliopsida</taxon>
        <taxon>eudicotyledons</taxon>
        <taxon>Gunneridae</taxon>
        <taxon>Pentapetalae</taxon>
        <taxon>rosids</taxon>
        <taxon>fabids</taxon>
        <taxon>Rosales</taxon>
        <taxon>Rosaceae</taxon>
        <taxon>Amygdaloideae</taxon>
        <taxon>Maleae</taxon>
        <taxon>Pyrus</taxon>
    </lineage>
</organism>
<dbReference type="FunFam" id="3.30.40.10:FF:000285">
    <property type="entry name" value="RING-H2 finger protein ATL43"/>
    <property type="match status" value="1"/>
</dbReference>
<evidence type="ECO:0000256" key="2">
    <source>
        <dbReference type="ARBA" id="ARBA00004167"/>
    </source>
</evidence>
<dbReference type="AlphaFoldDB" id="A0A5N5FAB1"/>
<evidence type="ECO:0000313" key="19">
    <source>
        <dbReference type="EMBL" id="KAB2600005.1"/>
    </source>
</evidence>
<evidence type="ECO:0000256" key="10">
    <source>
        <dbReference type="ARBA" id="ARBA00022786"/>
    </source>
</evidence>
<protein>
    <recommendedName>
        <fullName evidence="4">RING-type E3 ubiquitin transferase</fullName>
        <ecNumber evidence="4">2.3.2.27</ecNumber>
    </recommendedName>
</protein>
<comment type="catalytic activity">
    <reaction evidence="1">
        <text>S-ubiquitinyl-[E2 ubiquitin-conjugating enzyme]-L-cysteine + [acceptor protein]-L-lysine = [E2 ubiquitin-conjugating enzyme]-L-cysteine + N(6)-ubiquitinyl-[acceptor protein]-L-lysine.</text>
        <dbReference type="EC" id="2.3.2.27"/>
    </reaction>
</comment>
<evidence type="ECO:0000256" key="8">
    <source>
        <dbReference type="ARBA" id="ARBA00022729"/>
    </source>
</evidence>
<evidence type="ECO:0000256" key="1">
    <source>
        <dbReference type="ARBA" id="ARBA00000900"/>
    </source>
</evidence>
<comment type="subcellular location">
    <subcellularLocation>
        <location evidence="2">Membrane</location>
        <topology evidence="2">Single-pass membrane protein</topology>
    </subcellularLocation>
</comment>
<evidence type="ECO:0000256" key="3">
    <source>
        <dbReference type="ARBA" id="ARBA00004906"/>
    </source>
</evidence>
<keyword evidence="6 17" id="KW-0812">Transmembrane</keyword>
<dbReference type="Gene3D" id="3.30.40.10">
    <property type="entry name" value="Zinc/RING finger domain, C3HC4 (zinc finger)"/>
    <property type="match status" value="1"/>
</dbReference>
<dbReference type="GO" id="GO:0061630">
    <property type="term" value="F:ubiquitin protein ligase activity"/>
    <property type="evidence" value="ECO:0007669"/>
    <property type="project" value="UniProtKB-EC"/>
</dbReference>
<accession>A0A5N5FAB1</accession>
<evidence type="ECO:0000256" key="16">
    <source>
        <dbReference type="SAM" id="MobiDB-lite"/>
    </source>
</evidence>
<feature type="compositionally biased region" description="Gly residues" evidence="16">
    <location>
        <begin position="433"/>
        <end position="442"/>
    </location>
</feature>
<keyword evidence="11" id="KW-0862">Zinc</keyword>
<feature type="region of interest" description="Disordered" evidence="16">
    <location>
        <begin position="412"/>
        <end position="462"/>
    </location>
</feature>
<dbReference type="GO" id="GO:0016020">
    <property type="term" value="C:membrane"/>
    <property type="evidence" value="ECO:0007669"/>
    <property type="project" value="UniProtKB-SubCell"/>
</dbReference>
<name>A0A5N5FAB1_9ROSA</name>
<reference evidence="20" key="2">
    <citation type="submission" date="2019-10" db="EMBL/GenBank/DDBJ databases">
        <title>A de novo genome assembly of a pear dwarfing rootstock.</title>
        <authorList>
            <person name="Wang F."/>
            <person name="Wang J."/>
            <person name="Li S."/>
            <person name="Zhang Y."/>
            <person name="Fang M."/>
            <person name="Ma L."/>
            <person name="Zhao Y."/>
            <person name="Jiang S."/>
        </authorList>
    </citation>
    <scope>NUCLEOTIDE SEQUENCE [LARGE SCALE GENOMIC DNA]</scope>
</reference>
<keyword evidence="20" id="KW-1185">Reference proteome</keyword>
<evidence type="ECO:0000256" key="5">
    <source>
        <dbReference type="ARBA" id="ARBA00022679"/>
    </source>
</evidence>
<dbReference type="Pfam" id="PF13639">
    <property type="entry name" value="zf-RING_2"/>
    <property type="match status" value="1"/>
</dbReference>
<dbReference type="InterPro" id="IPR001841">
    <property type="entry name" value="Znf_RING"/>
</dbReference>
<dbReference type="OrthoDB" id="8062037at2759"/>